<evidence type="ECO:0000256" key="2">
    <source>
        <dbReference type="SAM" id="MobiDB-lite"/>
    </source>
</evidence>
<dbReference type="AlphaFoldDB" id="A0A5C3KJW7"/>
<feature type="compositionally biased region" description="Polar residues" evidence="2">
    <location>
        <begin position="473"/>
        <end position="483"/>
    </location>
</feature>
<feature type="region of interest" description="Disordered" evidence="2">
    <location>
        <begin position="598"/>
        <end position="675"/>
    </location>
</feature>
<evidence type="ECO:0000256" key="1">
    <source>
        <dbReference type="SAM" id="Coils"/>
    </source>
</evidence>
<reference evidence="3 4" key="1">
    <citation type="journal article" date="2019" name="Nat. Ecol. Evol.">
        <title>Megaphylogeny resolves global patterns of mushroom evolution.</title>
        <authorList>
            <person name="Varga T."/>
            <person name="Krizsan K."/>
            <person name="Foldi C."/>
            <person name="Dima B."/>
            <person name="Sanchez-Garcia M."/>
            <person name="Sanchez-Ramirez S."/>
            <person name="Szollosi G.J."/>
            <person name="Szarkandi J.G."/>
            <person name="Papp V."/>
            <person name="Albert L."/>
            <person name="Andreopoulos W."/>
            <person name="Angelini C."/>
            <person name="Antonin V."/>
            <person name="Barry K.W."/>
            <person name="Bougher N.L."/>
            <person name="Buchanan P."/>
            <person name="Buyck B."/>
            <person name="Bense V."/>
            <person name="Catcheside P."/>
            <person name="Chovatia M."/>
            <person name="Cooper J."/>
            <person name="Damon W."/>
            <person name="Desjardin D."/>
            <person name="Finy P."/>
            <person name="Geml J."/>
            <person name="Haridas S."/>
            <person name="Hughes K."/>
            <person name="Justo A."/>
            <person name="Karasinski D."/>
            <person name="Kautmanova I."/>
            <person name="Kiss B."/>
            <person name="Kocsube S."/>
            <person name="Kotiranta H."/>
            <person name="LaButti K.M."/>
            <person name="Lechner B.E."/>
            <person name="Liimatainen K."/>
            <person name="Lipzen A."/>
            <person name="Lukacs Z."/>
            <person name="Mihaltcheva S."/>
            <person name="Morgado L.N."/>
            <person name="Niskanen T."/>
            <person name="Noordeloos M.E."/>
            <person name="Ohm R.A."/>
            <person name="Ortiz-Santana B."/>
            <person name="Ovrebo C."/>
            <person name="Racz N."/>
            <person name="Riley R."/>
            <person name="Savchenko A."/>
            <person name="Shiryaev A."/>
            <person name="Soop K."/>
            <person name="Spirin V."/>
            <person name="Szebenyi C."/>
            <person name="Tomsovsky M."/>
            <person name="Tulloss R.E."/>
            <person name="Uehling J."/>
            <person name="Grigoriev I.V."/>
            <person name="Vagvolgyi C."/>
            <person name="Papp T."/>
            <person name="Martin F.M."/>
            <person name="Miettinen O."/>
            <person name="Hibbett D.S."/>
            <person name="Nagy L.G."/>
        </authorList>
    </citation>
    <scope>NUCLEOTIDE SEQUENCE [LARGE SCALE GENOMIC DNA]</scope>
    <source>
        <strain evidence="3 4">CBS 121175</strain>
    </source>
</reference>
<accession>A0A5C3KJW7</accession>
<dbReference type="EMBL" id="ML210297">
    <property type="protein sequence ID" value="TFK20510.1"/>
    <property type="molecule type" value="Genomic_DNA"/>
</dbReference>
<organism evidence="3 4">
    <name type="scientific">Coprinopsis marcescibilis</name>
    <name type="common">Agaric fungus</name>
    <name type="synonym">Psathyrella marcescibilis</name>
    <dbReference type="NCBI Taxonomy" id="230819"/>
    <lineage>
        <taxon>Eukaryota</taxon>
        <taxon>Fungi</taxon>
        <taxon>Dikarya</taxon>
        <taxon>Basidiomycota</taxon>
        <taxon>Agaricomycotina</taxon>
        <taxon>Agaricomycetes</taxon>
        <taxon>Agaricomycetidae</taxon>
        <taxon>Agaricales</taxon>
        <taxon>Agaricineae</taxon>
        <taxon>Psathyrellaceae</taxon>
        <taxon>Coprinopsis</taxon>
    </lineage>
</organism>
<dbReference type="OrthoDB" id="2723779at2759"/>
<evidence type="ECO:0000313" key="4">
    <source>
        <dbReference type="Proteomes" id="UP000307440"/>
    </source>
</evidence>
<evidence type="ECO:0000313" key="3">
    <source>
        <dbReference type="EMBL" id="TFK20510.1"/>
    </source>
</evidence>
<keyword evidence="1" id="KW-0175">Coiled coil</keyword>
<dbReference type="Proteomes" id="UP000307440">
    <property type="component" value="Unassembled WGS sequence"/>
</dbReference>
<feature type="compositionally biased region" description="Pro residues" evidence="2">
    <location>
        <begin position="620"/>
        <end position="636"/>
    </location>
</feature>
<feature type="compositionally biased region" description="Polar residues" evidence="2">
    <location>
        <begin position="435"/>
        <end position="447"/>
    </location>
</feature>
<feature type="compositionally biased region" description="Polar residues" evidence="2">
    <location>
        <begin position="9"/>
        <end position="26"/>
    </location>
</feature>
<feature type="region of interest" description="Disordered" evidence="2">
    <location>
        <begin position="428"/>
        <end position="490"/>
    </location>
</feature>
<protein>
    <submittedName>
        <fullName evidence="3">Uncharacterized protein</fullName>
    </submittedName>
</protein>
<feature type="coiled-coil region" evidence="1">
    <location>
        <begin position="153"/>
        <end position="341"/>
    </location>
</feature>
<feature type="region of interest" description="Disordered" evidence="2">
    <location>
        <begin position="1"/>
        <end position="64"/>
    </location>
</feature>
<sequence>MAFAAPASRGSTPNALCSGADSSANSGGVLPQAGNRFSDLSFLSTMTTPPASPPPAFRGPRSQDVESKYPRTVIGAKSQASVPAITRTTDQGATGRVSDPAAIVIPTPPLLPSGPIIPISTPLTQYPKLQNWITESERVFKEEIPQLTRQVLEERERCERERVEKERLALELKNEKERLGLEVKREKERQDLGLVKEKERLAALGLELQAAKGRLEEELKAREILELELVEVKRTLAADGQKSEPMELKAFQDKLESETKAKERLEMDLQAAAEALGIERAEKENLASVGVQLKNTVEKLISLNLELNMANQNLEREIKAREKLRRELQGTLETLSSEKKAKEGWELQFKGAMDMLVTERKERERLQSLLDAELRTAKEKSTLEVKAKENMQMVLDLMAQTFGKEKKGTEGNKRSELETSLLAGEKEALEHEPTDSTLHSQTHQQPSGLPGNVQHTMDVVTSDDEQAEDRGRQPSTPATTPETNDVEPNDTWKAMLRAQIKENVLAMVDEANSTLEKQLRQMPPEHEVRLRMEHRRTLTSFAASAEAQFRHELNNECQRRWKAGYRQEIRRTNPLSEQQPQDTGYRQLRQEIKGGVANRQAEYHSPTQYWAPTAYAPRQSPSPPPERTTTPAPPSSLPYNHYRRASASQSASANQRPPIRQGKPTLTPEEDAKTKNLLVWKGSSSLIMDSIESWIVKEDGT</sequence>
<keyword evidence="4" id="KW-1185">Reference proteome</keyword>
<name>A0A5C3KJW7_COPMA</name>
<gene>
    <name evidence="3" type="ORF">FA15DRAFT_673405</name>
</gene>
<proteinExistence type="predicted"/>